<protein>
    <submittedName>
        <fullName evidence="1">Uncharacterized protein</fullName>
    </submittedName>
</protein>
<evidence type="ECO:0000313" key="1">
    <source>
        <dbReference type="EMBL" id="KAL3673942.1"/>
    </source>
</evidence>
<dbReference type="Proteomes" id="UP001632037">
    <property type="component" value="Unassembled WGS sequence"/>
</dbReference>
<accession>A0ABD3G6X4</accession>
<reference evidence="1 2" key="1">
    <citation type="submission" date="2024-09" db="EMBL/GenBank/DDBJ databases">
        <title>Genome sequencing and assembly of Phytophthora oleae, isolate VK10A, causative agent of rot of olive drupes.</title>
        <authorList>
            <person name="Conti Taguali S."/>
            <person name="Riolo M."/>
            <person name="La Spada F."/>
            <person name="Cacciola S.O."/>
            <person name="Dionisio G."/>
        </authorList>
    </citation>
    <scope>NUCLEOTIDE SEQUENCE [LARGE SCALE GENOMIC DNA]</scope>
    <source>
        <strain evidence="1 2">VK10A</strain>
    </source>
</reference>
<sequence length="123" mass="13335">MSSSQDLACSLSTFNIAPYQSSNCRGSQPLAAFSLSAHSGYESVLCCGESLLAKEQQTAKRLTRVASLVYMYRPSGSLSSYGQRMSLMSPPLDSQRRGSDDGTSACGRNMTFIIAIYRTAFSY</sequence>
<organism evidence="1 2">
    <name type="scientific">Phytophthora oleae</name>
    <dbReference type="NCBI Taxonomy" id="2107226"/>
    <lineage>
        <taxon>Eukaryota</taxon>
        <taxon>Sar</taxon>
        <taxon>Stramenopiles</taxon>
        <taxon>Oomycota</taxon>
        <taxon>Peronosporomycetes</taxon>
        <taxon>Peronosporales</taxon>
        <taxon>Peronosporaceae</taxon>
        <taxon>Phytophthora</taxon>
    </lineage>
</organism>
<keyword evidence="2" id="KW-1185">Reference proteome</keyword>
<dbReference type="EMBL" id="JBIMZQ010000002">
    <property type="protein sequence ID" value="KAL3673942.1"/>
    <property type="molecule type" value="Genomic_DNA"/>
</dbReference>
<gene>
    <name evidence="1" type="ORF">V7S43_001629</name>
</gene>
<name>A0ABD3G6X4_9STRA</name>
<evidence type="ECO:0000313" key="2">
    <source>
        <dbReference type="Proteomes" id="UP001632037"/>
    </source>
</evidence>
<dbReference type="AlphaFoldDB" id="A0ABD3G6X4"/>
<proteinExistence type="predicted"/>
<comment type="caution">
    <text evidence="1">The sequence shown here is derived from an EMBL/GenBank/DDBJ whole genome shotgun (WGS) entry which is preliminary data.</text>
</comment>